<dbReference type="CDD" id="cd04301">
    <property type="entry name" value="NAT_SF"/>
    <property type="match status" value="1"/>
</dbReference>
<dbReference type="EMBL" id="QWDC01000001">
    <property type="protein sequence ID" value="RFZ94919.1"/>
    <property type="molecule type" value="Genomic_DNA"/>
</dbReference>
<reference evidence="4 5" key="1">
    <citation type="submission" date="2018-08" db="EMBL/GenBank/DDBJ databases">
        <title>Mucilaginibacter sp. MYSH2.</title>
        <authorList>
            <person name="Seo T."/>
        </authorList>
    </citation>
    <scope>NUCLEOTIDE SEQUENCE [LARGE SCALE GENOMIC DNA]</scope>
    <source>
        <strain evidence="4 5">MYSH2</strain>
    </source>
</reference>
<dbReference type="PANTHER" id="PTHR42919:SF8">
    <property type="entry name" value="N-ALPHA-ACETYLTRANSFERASE 50"/>
    <property type="match status" value="1"/>
</dbReference>
<feature type="domain" description="N-acetyltransferase" evidence="3">
    <location>
        <begin position="4"/>
        <end position="173"/>
    </location>
</feature>
<keyword evidence="5" id="KW-1185">Reference proteome</keyword>
<evidence type="ECO:0000259" key="3">
    <source>
        <dbReference type="PROSITE" id="PS51186"/>
    </source>
</evidence>
<evidence type="ECO:0000313" key="5">
    <source>
        <dbReference type="Proteomes" id="UP000264217"/>
    </source>
</evidence>
<dbReference type="PROSITE" id="PS51186">
    <property type="entry name" value="GNAT"/>
    <property type="match status" value="1"/>
</dbReference>
<comment type="caution">
    <text evidence="4">The sequence shown here is derived from an EMBL/GenBank/DDBJ whole genome shotgun (WGS) entry which is preliminary data.</text>
</comment>
<keyword evidence="2" id="KW-0012">Acyltransferase</keyword>
<dbReference type="GO" id="GO:0016747">
    <property type="term" value="F:acyltransferase activity, transferring groups other than amino-acyl groups"/>
    <property type="evidence" value="ECO:0007669"/>
    <property type="project" value="InterPro"/>
</dbReference>
<dbReference type="AlphaFoldDB" id="A0A372NZ27"/>
<dbReference type="Proteomes" id="UP000264217">
    <property type="component" value="Unassembled WGS sequence"/>
</dbReference>
<evidence type="ECO:0000256" key="1">
    <source>
        <dbReference type="ARBA" id="ARBA00022679"/>
    </source>
</evidence>
<organism evidence="4 5">
    <name type="scientific">Mucilaginibacter conchicola</name>
    <dbReference type="NCBI Taxonomy" id="2303333"/>
    <lineage>
        <taxon>Bacteria</taxon>
        <taxon>Pseudomonadati</taxon>
        <taxon>Bacteroidota</taxon>
        <taxon>Sphingobacteriia</taxon>
        <taxon>Sphingobacteriales</taxon>
        <taxon>Sphingobacteriaceae</taxon>
        <taxon>Mucilaginibacter</taxon>
    </lineage>
</organism>
<dbReference type="SUPFAM" id="SSF55729">
    <property type="entry name" value="Acyl-CoA N-acyltransferases (Nat)"/>
    <property type="match status" value="1"/>
</dbReference>
<evidence type="ECO:0000256" key="2">
    <source>
        <dbReference type="ARBA" id="ARBA00023315"/>
    </source>
</evidence>
<sequence>MENIRIARVTIDEASELRQISIDTFCETFEHLNSKENMAHYLKNSLSVEKLTSELLNDGSQFWFAILDDAIIGYLKINTGLAQVEPLGNDHLEIERIYVKHAYLGKKVGQLLYDKAIQIAQDLAANYVWLGVWEDNERAKRFYHKNGFTAFDKHVFKLGDDEQTDILMKKPLNATTSN</sequence>
<dbReference type="Pfam" id="PF00583">
    <property type="entry name" value="Acetyltransf_1"/>
    <property type="match status" value="1"/>
</dbReference>
<protein>
    <submittedName>
        <fullName evidence="4">GNAT family N-acetyltransferase</fullName>
    </submittedName>
</protein>
<dbReference type="InterPro" id="IPR000182">
    <property type="entry name" value="GNAT_dom"/>
</dbReference>
<name>A0A372NZ27_9SPHI</name>
<dbReference type="InterPro" id="IPR051556">
    <property type="entry name" value="N-term/lysine_N-AcTrnsfr"/>
</dbReference>
<dbReference type="Gene3D" id="3.40.630.30">
    <property type="match status" value="1"/>
</dbReference>
<dbReference type="OrthoDB" id="7205533at2"/>
<keyword evidence="1 4" id="KW-0808">Transferase</keyword>
<gene>
    <name evidence="4" type="ORF">D0C36_05150</name>
</gene>
<accession>A0A372NZ27</accession>
<dbReference type="PANTHER" id="PTHR42919">
    <property type="entry name" value="N-ALPHA-ACETYLTRANSFERASE"/>
    <property type="match status" value="1"/>
</dbReference>
<dbReference type="InterPro" id="IPR016181">
    <property type="entry name" value="Acyl_CoA_acyltransferase"/>
</dbReference>
<dbReference type="RefSeq" id="WP_117390478.1">
    <property type="nucleotide sequence ID" value="NZ_QWDC01000001.1"/>
</dbReference>
<proteinExistence type="predicted"/>
<evidence type="ECO:0000313" key="4">
    <source>
        <dbReference type="EMBL" id="RFZ94919.1"/>
    </source>
</evidence>